<organism evidence="5">
    <name type="scientific">Culicoides sonorensis</name>
    <name type="common">Biting midge</name>
    <dbReference type="NCBI Taxonomy" id="179676"/>
    <lineage>
        <taxon>Eukaryota</taxon>
        <taxon>Metazoa</taxon>
        <taxon>Ecdysozoa</taxon>
        <taxon>Arthropoda</taxon>
        <taxon>Hexapoda</taxon>
        <taxon>Insecta</taxon>
        <taxon>Pterygota</taxon>
        <taxon>Neoptera</taxon>
        <taxon>Endopterygota</taxon>
        <taxon>Diptera</taxon>
        <taxon>Nematocera</taxon>
        <taxon>Chironomoidea</taxon>
        <taxon>Ceratopogonidae</taxon>
        <taxon>Ceratopogoninae</taxon>
        <taxon>Culicoides</taxon>
        <taxon>Monoculicoides</taxon>
    </lineage>
</organism>
<dbReference type="GO" id="GO:0005730">
    <property type="term" value="C:nucleolus"/>
    <property type="evidence" value="ECO:0007669"/>
    <property type="project" value="UniProtKB-SubCell"/>
</dbReference>
<evidence type="ECO:0000256" key="3">
    <source>
        <dbReference type="ARBA" id="ARBA00015522"/>
    </source>
</evidence>
<dbReference type="InterPro" id="IPR019002">
    <property type="entry name" value="Ribosome_biogenesis_Nop16"/>
</dbReference>
<dbReference type="EMBL" id="UFQS01000659">
    <property type="protein sequence ID" value="SSX05877.1"/>
    <property type="molecule type" value="Genomic_DNA"/>
</dbReference>
<dbReference type="VEuPathDB" id="VectorBase:CSON013208"/>
<evidence type="ECO:0000313" key="5">
    <source>
        <dbReference type="EMBL" id="SSX05877.1"/>
    </source>
</evidence>
<proteinExistence type="inferred from homology"/>
<evidence type="ECO:0000256" key="2">
    <source>
        <dbReference type="ARBA" id="ARBA00008479"/>
    </source>
</evidence>
<dbReference type="AlphaFoldDB" id="A0A336KND2"/>
<evidence type="ECO:0000256" key="4">
    <source>
        <dbReference type="ARBA" id="ARBA00023242"/>
    </source>
</evidence>
<protein>
    <recommendedName>
        <fullName evidence="3">Nucleolar protein 16</fullName>
    </recommendedName>
</protein>
<evidence type="ECO:0000313" key="6">
    <source>
        <dbReference type="EMBL" id="SSX26236.1"/>
    </source>
</evidence>
<reference evidence="5" key="1">
    <citation type="submission" date="2018-04" db="EMBL/GenBank/DDBJ databases">
        <authorList>
            <person name="Go L.Y."/>
            <person name="Mitchell J.A."/>
        </authorList>
    </citation>
    <scope>NUCLEOTIDE SEQUENCE</scope>
    <source>
        <tissue evidence="5">Whole organism</tissue>
    </source>
</reference>
<comment type="similarity">
    <text evidence="2">Belongs to the NOP16 family.</text>
</comment>
<keyword evidence="4" id="KW-0539">Nucleus</keyword>
<dbReference type="GO" id="GO:0042273">
    <property type="term" value="P:ribosomal large subunit biogenesis"/>
    <property type="evidence" value="ECO:0007669"/>
    <property type="project" value="TreeGrafter"/>
</dbReference>
<reference evidence="6" key="2">
    <citation type="submission" date="2018-07" db="EMBL/GenBank/DDBJ databases">
        <authorList>
            <person name="Quirk P.G."/>
            <person name="Krulwich T.A."/>
        </authorList>
    </citation>
    <scope>NUCLEOTIDE SEQUENCE</scope>
</reference>
<dbReference type="PANTHER" id="PTHR13243">
    <property type="entry name" value="HSPC111 PROTEIN-RELATED"/>
    <property type="match status" value="1"/>
</dbReference>
<evidence type="ECO:0000256" key="1">
    <source>
        <dbReference type="ARBA" id="ARBA00004604"/>
    </source>
</evidence>
<dbReference type="PANTHER" id="PTHR13243:SF1">
    <property type="entry name" value="NUCLEOLAR PROTEIN 16"/>
    <property type="match status" value="1"/>
</dbReference>
<name>A0A336KND2_CULSO</name>
<dbReference type="EMBL" id="UFQT01000659">
    <property type="protein sequence ID" value="SSX26236.1"/>
    <property type="molecule type" value="Genomic_DNA"/>
</dbReference>
<accession>A0A336KND2</accession>
<sequence length="216" mass="25888">MVKQLRRTRMAKKYNYQRNRKRVEKKIKNKGTIKDSLIKQEWQKGMSLSKNLDDMGLVFDSNKALGVPNNREERKKIIKIVNGFMEEDTSDLDVKKEEFSDEEEIEIKKKSSRSKEYVAEKLEQEANEYVESRFRLPKGVVKQVSYYMDKYGLNYKAMARDPQNYYQETWRQLRAKCRKFMSISDQFAKYLEERGLMDKEIDEGDPRWKEAETDDD</sequence>
<gene>
    <name evidence="5" type="primary">CSON013208</name>
</gene>
<comment type="subcellular location">
    <subcellularLocation>
        <location evidence="1">Nucleus</location>
        <location evidence="1">Nucleolus</location>
    </subcellularLocation>
</comment>
<dbReference type="Pfam" id="PF09420">
    <property type="entry name" value="Nop16"/>
    <property type="match status" value="1"/>
</dbReference>